<dbReference type="Pfam" id="PF03279">
    <property type="entry name" value="Lip_A_acyltrans"/>
    <property type="match status" value="1"/>
</dbReference>
<dbReference type="GO" id="GO:0005886">
    <property type="term" value="C:plasma membrane"/>
    <property type="evidence" value="ECO:0007669"/>
    <property type="project" value="UniProtKB-SubCell"/>
</dbReference>
<keyword evidence="8" id="KW-1185">Reference proteome</keyword>
<dbReference type="RefSeq" id="WP_057792467.1">
    <property type="nucleotide sequence ID" value="NZ_LAXJ01000008.1"/>
</dbReference>
<evidence type="ECO:0000256" key="3">
    <source>
        <dbReference type="ARBA" id="ARBA00022519"/>
    </source>
</evidence>
<accession>A0A0T5NUU4</accession>
<keyword evidence="5" id="KW-0472">Membrane</keyword>
<comment type="caution">
    <text evidence="7">The sequence shown here is derived from an EMBL/GenBank/DDBJ whole genome shotgun (WGS) entry which is preliminary data.</text>
</comment>
<dbReference type="EMBL" id="LAXJ01000008">
    <property type="protein sequence ID" value="KRS12706.1"/>
    <property type="molecule type" value="Genomic_DNA"/>
</dbReference>
<dbReference type="PANTHER" id="PTHR30606:SF10">
    <property type="entry name" value="PHOSPHATIDYLINOSITOL MANNOSIDE ACYLTRANSFERASE"/>
    <property type="match status" value="1"/>
</dbReference>
<dbReference type="STRING" id="1641875.XM53_08940"/>
<dbReference type="Proteomes" id="UP000051295">
    <property type="component" value="Unassembled WGS sequence"/>
</dbReference>
<evidence type="ECO:0000313" key="7">
    <source>
        <dbReference type="EMBL" id="KRS12706.1"/>
    </source>
</evidence>
<evidence type="ECO:0000256" key="4">
    <source>
        <dbReference type="ARBA" id="ARBA00022679"/>
    </source>
</evidence>
<protein>
    <submittedName>
        <fullName evidence="7">Acyltransferase</fullName>
    </submittedName>
</protein>
<proteinExistence type="predicted"/>
<evidence type="ECO:0000313" key="8">
    <source>
        <dbReference type="Proteomes" id="UP000051295"/>
    </source>
</evidence>
<keyword evidence="6 7" id="KW-0012">Acyltransferase</keyword>
<dbReference type="InterPro" id="IPR004960">
    <property type="entry name" value="LipA_acyltrans"/>
</dbReference>
<sequence length="291" mass="33046">MLSASLKSVLQHAKYFPLWSALTAVRWRSFDSRSRGLGTTFKAVMRWFPPARNRFDREAKRVFPDMKRSTRARLGQDMGWHMGRTLFEIYHDAEFQTQHHKFRASGPGLDALKEAQKAGKGAIVVSGHFGQWEAVRAVIKMQGLESGAVYRPHKNRHYERRIRAGIEAGGKPILATGRVGTRALVRHLRNGGIISILLDEKYSEGVRIAFLGHNALTSLSAAQLALKYNLPMIPAFGTRIGDGNTFRVEFEAPIPHTNSIEMTRAFNDSLSRRIMADPEQWYWMLRRWDGA</sequence>
<dbReference type="OrthoDB" id="9801955at2"/>
<name>A0A0T5NUU4_9RHOB</name>
<reference evidence="7 8" key="1">
    <citation type="submission" date="2015-04" db="EMBL/GenBank/DDBJ databases">
        <title>The draft genome sequence of Roseovarius sp.R12b.</title>
        <authorList>
            <person name="Li G."/>
            <person name="Lai Q."/>
            <person name="Shao Z."/>
            <person name="Yan P."/>
        </authorList>
    </citation>
    <scope>NUCLEOTIDE SEQUENCE [LARGE SCALE GENOMIC DNA]</scope>
    <source>
        <strain evidence="7 8">R12B</strain>
    </source>
</reference>
<dbReference type="CDD" id="cd07984">
    <property type="entry name" value="LPLAT_LABLAT-like"/>
    <property type="match status" value="1"/>
</dbReference>
<evidence type="ECO:0000256" key="2">
    <source>
        <dbReference type="ARBA" id="ARBA00022475"/>
    </source>
</evidence>
<keyword evidence="4 7" id="KW-0808">Transferase</keyword>
<keyword evidence="3" id="KW-0997">Cell inner membrane</keyword>
<dbReference type="PATRIC" id="fig|1641875.4.peg.4197"/>
<evidence type="ECO:0000256" key="6">
    <source>
        <dbReference type="ARBA" id="ARBA00023315"/>
    </source>
</evidence>
<dbReference type="GO" id="GO:0009247">
    <property type="term" value="P:glycolipid biosynthetic process"/>
    <property type="evidence" value="ECO:0007669"/>
    <property type="project" value="UniProtKB-ARBA"/>
</dbReference>
<evidence type="ECO:0000256" key="1">
    <source>
        <dbReference type="ARBA" id="ARBA00004533"/>
    </source>
</evidence>
<organism evidence="7 8">
    <name type="scientific">Roseovarius atlanticus</name>
    <dbReference type="NCBI Taxonomy" id="1641875"/>
    <lineage>
        <taxon>Bacteria</taxon>
        <taxon>Pseudomonadati</taxon>
        <taxon>Pseudomonadota</taxon>
        <taxon>Alphaproteobacteria</taxon>
        <taxon>Rhodobacterales</taxon>
        <taxon>Roseobacteraceae</taxon>
        <taxon>Roseovarius</taxon>
    </lineage>
</organism>
<dbReference type="AlphaFoldDB" id="A0A0T5NUU4"/>
<dbReference type="PANTHER" id="PTHR30606">
    <property type="entry name" value="LIPID A BIOSYNTHESIS LAUROYL ACYLTRANSFERASE"/>
    <property type="match status" value="1"/>
</dbReference>
<evidence type="ECO:0000256" key="5">
    <source>
        <dbReference type="ARBA" id="ARBA00023136"/>
    </source>
</evidence>
<keyword evidence="2" id="KW-1003">Cell membrane</keyword>
<comment type="subcellular location">
    <subcellularLocation>
        <location evidence="1">Cell inner membrane</location>
    </subcellularLocation>
</comment>
<gene>
    <name evidence="7" type="ORF">XM53_08940</name>
</gene>
<dbReference type="GO" id="GO:0016746">
    <property type="term" value="F:acyltransferase activity"/>
    <property type="evidence" value="ECO:0007669"/>
    <property type="project" value="UniProtKB-KW"/>
</dbReference>